<protein>
    <submittedName>
        <fullName evidence="9">AzlC family protein</fullName>
    </submittedName>
</protein>
<dbReference type="Pfam" id="PF03591">
    <property type="entry name" value="AzlC"/>
    <property type="match status" value="1"/>
</dbReference>
<dbReference type="GO" id="GO:1903785">
    <property type="term" value="P:L-valine transmembrane transport"/>
    <property type="evidence" value="ECO:0007669"/>
    <property type="project" value="TreeGrafter"/>
</dbReference>
<reference evidence="9 10" key="1">
    <citation type="journal article" date="2010" name="J. Bacteriol.">
        <title>Genome sequences of Oceanicola granulosus HTCC2516(T) and Oceanicola batsensis HTCC2597(TDelta).</title>
        <authorList>
            <person name="Thrash J.C."/>
            <person name="Cho J.C."/>
            <person name="Vergin K.L."/>
            <person name="Giovannoni S.J."/>
        </authorList>
    </citation>
    <scope>NUCLEOTIDE SEQUENCE [LARGE SCALE GENOMIC DNA]</scope>
    <source>
        <strain evidence="10">ATCC BAA-861 / DSM 15982 / KCTC 12143 / HTCC2516</strain>
    </source>
</reference>
<dbReference type="InterPro" id="IPR011606">
    <property type="entry name" value="Brnchd-chn_aa_trnsp_permease"/>
</dbReference>
<accession>Q2CCE3</accession>
<evidence type="ECO:0000256" key="1">
    <source>
        <dbReference type="ARBA" id="ARBA00004651"/>
    </source>
</evidence>
<evidence type="ECO:0000256" key="4">
    <source>
        <dbReference type="ARBA" id="ARBA00022475"/>
    </source>
</evidence>
<comment type="caution">
    <text evidence="9">The sequence shown here is derived from an EMBL/GenBank/DDBJ whole genome shotgun (WGS) entry which is preliminary data.</text>
</comment>
<evidence type="ECO:0000256" key="3">
    <source>
        <dbReference type="ARBA" id="ARBA00022448"/>
    </source>
</evidence>
<organism evidence="9 10">
    <name type="scientific">Oceanicola granulosus (strain ATCC BAA-861 / DSM 15982 / KCTC 12143 / HTCC2516)</name>
    <dbReference type="NCBI Taxonomy" id="314256"/>
    <lineage>
        <taxon>Bacteria</taxon>
        <taxon>Pseudomonadati</taxon>
        <taxon>Pseudomonadota</taxon>
        <taxon>Alphaproteobacteria</taxon>
        <taxon>Rhodobacterales</taxon>
        <taxon>Roseobacteraceae</taxon>
        <taxon>Oceanicola</taxon>
    </lineage>
</organism>
<keyword evidence="3" id="KW-0813">Transport</keyword>
<feature type="transmembrane region" description="Helical" evidence="8">
    <location>
        <begin position="20"/>
        <end position="40"/>
    </location>
</feature>
<dbReference type="EMBL" id="AAOT01000030">
    <property type="protein sequence ID" value="EAR50375.1"/>
    <property type="molecule type" value="Genomic_DNA"/>
</dbReference>
<dbReference type="GO" id="GO:0005886">
    <property type="term" value="C:plasma membrane"/>
    <property type="evidence" value="ECO:0007669"/>
    <property type="project" value="UniProtKB-SubCell"/>
</dbReference>
<keyword evidence="10" id="KW-1185">Reference proteome</keyword>
<dbReference type="AlphaFoldDB" id="Q2CCE3"/>
<dbReference type="PANTHER" id="PTHR34979:SF1">
    <property type="entry name" value="INNER MEMBRANE PROTEIN YGAZ"/>
    <property type="match status" value="1"/>
</dbReference>
<evidence type="ECO:0000256" key="7">
    <source>
        <dbReference type="ARBA" id="ARBA00023136"/>
    </source>
</evidence>
<comment type="similarity">
    <text evidence="2">Belongs to the AzlC family.</text>
</comment>
<feature type="transmembrane region" description="Helical" evidence="8">
    <location>
        <begin position="171"/>
        <end position="204"/>
    </location>
</feature>
<keyword evidence="7 8" id="KW-0472">Membrane</keyword>
<dbReference type="OrthoDB" id="3579489at2"/>
<evidence type="ECO:0000256" key="2">
    <source>
        <dbReference type="ARBA" id="ARBA00010735"/>
    </source>
</evidence>
<dbReference type="eggNOG" id="COG1296">
    <property type="taxonomic scope" value="Bacteria"/>
</dbReference>
<dbReference type="STRING" id="314256.OG2516_16701"/>
<feature type="transmembrane region" description="Helical" evidence="8">
    <location>
        <begin position="210"/>
        <end position="231"/>
    </location>
</feature>
<evidence type="ECO:0000256" key="5">
    <source>
        <dbReference type="ARBA" id="ARBA00022692"/>
    </source>
</evidence>
<evidence type="ECO:0000256" key="8">
    <source>
        <dbReference type="SAM" id="Phobius"/>
    </source>
</evidence>
<name>Q2CCE3_OCEGH</name>
<keyword evidence="4" id="KW-1003">Cell membrane</keyword>
<keyword evidence="5 8" id="KW-0812">Transmembrane</keyword>
<dbReference type="RefSeq" id="WP_007256898.1">
    <property type="nucleotide sequence ID" value="NZ_CH724109.1"/>
</dbReference>
<evidence type="ECO:0000256" key="6">
    <source>
        <dbReference type="ARBA" id="ARBA00022989"/>
    </source>
</evidence>
<evidence type="ECO:0000313" key="9">
    <source>
        <dbReference type="EMBL" id="EAR50375.1"/>
    </source>
</evidence>
<comment type="subcellular location">
    <subcellularLocation>
        <location evidence="1">Cell membrane</location>
        <topology evidence="1">Multi-pass membrane protein</topology>
    </subcellularLocation>
</comment>
<gene>
    <name evidence="9" type="ORF">OG2516_16701</name>
</gene>
<feature type="transmembrane region" description="Helical" evidence="8">
    <location>
        <begin position="135"/>
        <end position="159"/>
    </location>
</feature>
<evidence type="ECO:0000313" key="10">
    <source>
        <dbReference type="Proteomes" id="UP000003635"/>
    </source>
</evidence>
<proteinExistence type="inferred from homology"/>
<dbReference type="Proteomes" id="UP000003635">
    <property type="component" value="Unassembled WGS sequence"/>
</dbReference>
<dbReference type="PANTHER" id="PTHR34979">
    <property type="entry name" value="INNER MEMBRANE PROTEIN YGAZ"/>
    <property type="match status" value="1"/>
</dbReference>
<dbReference type="HOGENOM" id="CLU_065777_1_1_5"/>
<sequence>MATSTSNSAFWKGARHGIPFALVVGPFGLLFGVVATEAGLRLVETMSMTLLVVAGASQLTALQLLVEGAGIWMALAGALAVNLRMAMYSAALAPYLGRAPLWQRTLVSYLLFDQTYAMAVAQYETEPGMTVPARVAYFFGVAMLVMPIWVGGTIIGAAVGATIPDEWALDFALPITFLAVVAPMLRTLAHVAAAVTSVIVALLLHDLPPGVGLLLAAACAMVAGALVETLCERRRVAA</sequence>
<keyword evidence="6 8" id="KW-1133">Transmembrane helix</keyword>